<keyword evidence="7" id="KW-1185">Reference proteome</keyword>
<dbReference type="Gene3D" id="2.10.10.10">
    <property type="entry name" value="Fibronectin, type II, collagen-binding"/>
    <property type="match status" value="2"/>
</dbReference>
<dbReference type="EMBL" id="NIVC01001493">
    <property type="protein sequence ID" value="PAA67322.1"/>
    <property type="molecule type" value="Genomic_DNA"/>
</dbReference>
<evidence type="ECO:0000313" key="6">
    <source>
        <dbReference type="EMBL" id="PAA67322.1"/>
    </source>
</evidence>
<organism evidence="6 7">
    <name type="scientific">Macrostomum lignano</name>
    <dbReference type="NCBI Taxonomy" id="282301"/>
    <lineage>
        <taxon>Eukaryota</taxon>
        <taxon>Metazoa</taxon>
        <taxon>Spiralia</taxon>
        <taxon>Lophotrochozoa</taxon>
        <taxon>Platyhelminthes</taxon>
        <taxon>Rhabditophora</taxon>
        <taxon>Macrostomorpha</taxon>
        <taxon>Macrostomida</taxon>
        <taxon>Macrostomidae</taxon>
        <taxon>Macrostomum</taxon>
    </lineage>
</organism>
<sequence length="228" mass="24247">MPFWRAGVWHHTCIKYNDFGDFWCSLTANFTKDENWKRCRSPDLKRFQCHIPFEFEGKNHTSCLPIKENSKHGRGAHHSFWCATVPKIDKFSPHGTDWAYCEHRNATGVAYLKKVGPHKNIAAAKKNATVSAKSDKNATESAAAAAAAGAPGKALNGAAGGQGASGASGAGLSASATIGIAVGVVCSVLAVVAVVAGVAIRKRRRNGQHKALLQTREKGTYGGMEASN</sequence>
<comment type="caution">
    <text evidence="3">Lacks conserved residue(s) required for the propagation of feature annotation.</text>
</comment>
<gene>
    <name evidence="6" type="ORF">BOX15_Mlig033966g2</name>
</gene>
<comment type="caution">
    <text evidence="6">The sequence shown here is derived from an EMBL/GenBank/DDBJ whole genome shotgun (WGS) entry which is preliminary data.</text>
</comment>
<dbReference type="InterPro" id="IPR000562">
    <property type="entry name" value="FN_type2_dom"/>
</dbReference>
<keyword evidence="4" id="KW-1133">Transmembrane helix</keyword>
<protein>
    <recommendedName>
        <fullName evidence="5">Fibronectin type-II domain-containing protein</fullName>
    </recommendedName>
</protein>
<dbReference type="SUPFAM" id="SSF57440">
    <property type="entry name" value="Kringle-like"/>
    <property type="match status" value="1"/>
</dbReference>
<dbReference type="SMART" id="SM00059">
    <property type="entry name" value="FN2"/>
    <property type="match status" value="1"/>
</dbReference>
<feature type="domain" description="Fibronectin type-II" evidence="5">
    <location>
        <begin position="44"/>
        <end position="103"/>
    </location>
</feature>
<dbReference type="Proteomes" id="UP000215902">
    <property type="component" value="Unassembled WGS sequence"/>
</dbReference>
<dbReference type="OrthoDB" id="5987067at2759"/>
<dbReference type="InterPro" id="IPR036943">
    <property type="entry name" value="FN_type2_sf"/>
</dbReference>
<keyword evidence="4" id="KW-0472">Membrane</keyword>
<evidence type="ECO:0000256" key="1">
    <source>
        <dbReference type="ARBA" id="ARBA00022737"/>
    </source>
</evidence>
<feature type="domain" description="Fibronectin type-II" evidence="5">
    <location>
        <begin position="1"/>
        <end position="41"/>
    </location>
</feature>
<keyword evidence="4" id="KW-0812">Transmembrane</keyword>
<evidence type="ECO:0000256" key="4">
    <source>
        <dbReference type="SAM" id="Phobius"/>
    </source>
</evidence>
<keyword evidence="2" id="KW-1015">Disulfide bond</keyword>
<proteinExistence type="predicted"/>
<name>A0A267F2Q0_9PLAT</name>
<reference evidence="6 7" key="1">
    <citation type="submission" date="2017-06" db="EMBL/GenBank/DDBJ databases">
        <title>A platform for efficient transgenesis in Macrostomum lignano, a flatworm model organism for stem cell research.</title>
        <authorList>
            <person name="Berezikov E."/>
        </authorList>
    </citation>
    <scope>NUCLEOTIDE SEQUENCE [LARGE SCALE GENOMIC DNA]</scope>
    <source>
        <strain evidence="6">DV1</strain>
        <tissue evidence="6">Whole organism</tissue>
    </source>
</reference>
<keyword evidence="1" id="KW-0677">Repeat</keyword>
<dbReference type="Pfam" id="PF00040">
    <property type="entry name" value="fn2"/>
    <property type="match status" value="2"/>
</dbReference>
<dbReference type="PROSITE" id="PS51092">
    <property type="entry name" value="FN2_2"/>
    <property type="match status" value="2"/>
</dbReference>
<evidence type="ECO:0000259" key="5">
    <source>
        <dbReference type="PROSITE" id="PS51092"/>
    </source>
</evidence>
<accession>A0A267F2Q0</accession>
<dbReference type="AlphaFoldDB" id="A0A267F2Q0"/>
<feature type="transmembrane region" description="Helical" evidence="4">
    <location>
        <begin position="178"/>
        <end position="200"/>
    </location>
</feature>
<evidence type="ECO:0000256" key="2">
    <source>
        <dbReference type="ARBA" id="ARBA00023157"/>
    </source>
</evidence>
<evidence type="ECO:0000313" key="7">
    <source>
        <dbReference type="Proteomes" id="UP000215902"/>
    </source>
</evidence>
<dbReference type="InterPro" id="IPR013806">
    <property type="entry name" value="Kringle-like"/>
</dbReference>
<evidence type="ECO:0000256" key="3">
    <source>
        <dbReference type="PROSITE-ProRule" id="PRU00479"/>
    </source>
</evidence>